<dbReference type="InterPro" id="IPR013766">
    <property type="entry name" value="Thioredoxin_domain"/>
</dbReference>
<dbReference type="EMBL" id="BDEQ01000001">
    <property type="protein sequence ID" value="GAT98319.1"/>
    <property type="molecule type" value="Genomic_DNA"/>
</dbReference>
<protein>
    <submittedName>
        <fullName evidence="3">Thioredoxin putative</fullName>
    </submittedName>
</protein>
<dbReference type="SUPFAM" id="SSF52833">
    <property type="entry name" value="Thioredoxin-like"/>
    <property type="match status" value="1"/>
</dbReference>
<dbReference type="VEuPathDB" id="AmoebaDB:EHI_105860"/>
<dbReference type="InterPro" id="IPR051063">
    <property type="entry name" value="PDI"/>
</dbReference>
<proteinExistence type="predicted"/>
<gene>
    <name evidence="3" type="ORF">CL6EHI_105860</name>
</gene>
<dbReference type="VEuPathDB" id="AmoebaDB:EHI5A_098060"/>
<dbReference type="Pfam" id="PF00085">
    <property type="entry name" value="Thioredoxin"/>
    <property type="match status" value="1"/>
</dbReference>
<dbReference type="AlphaFoldDB" id="A0A175JX16"/>
<keyword evidence="1" id="KW-0732">Signal</keyword>
<dbReference type="GO" id="GO:0005783">
    <property type="term" value="C:endoplasmic reticulum"/>
    <property type="evidence" value="ECO:0007669"/>
    <property type="project" value="TreeGrafter"/>
</dbReference>
<feature type="domain" description="Thioredoxin" evidence="2">
    <location>
        <begin position="10"/>
        <end position="122"/>
    </location>
</feature>
<dbReference type="PRINTS" id="PR00421">
    <property type="entry name" value="THIOREDOXIN"/>
</dbReference>
<dbReference type="Gene3D" id="3.40.30.10">
    <property type="entry name" value="Glutaredoxin"/>
    <property type="match status" value="1"/>
</dbReference>
<evidence type="ECO:0000259" key="2">
    <source>
        <dbReference type="PROSITE" id="PS51352"/>
    </source>
</evidence>
<dbReference type="PANTHER" id="PTHR45672:SF11">
    <property type="entry name" value="PROTEIN DISULFIDE-ISOMERASE C17H9.14C"/>
    <property type="match status" value="1"/>
</dbReference>
<dbReference type="Proteomes" id="UP000078387">
    <property type="component" value="Unassembled WGS sequence"/>
</dbReference>
<dbReference type="VEuPathDB" id="AmoebaDB:EHI8A_073060"/>
<dbReference type="eggNOG" id="KOG0191">
    <property type="taxonomic scope" value="Eukaryota"/>
</dbReference>
<dbReference type="InterPro" id="IPR036249">
    <property type="entry name" value="Thioredoxin-like_sf"/>
</dbReference>
<organism evidence="3 4">
    <name type="scientific">Entamoeba histolytica</name>
    <dbReference type="NCBI Taxonomy" id="5759"/>
    <lineage>
        <taxon>Eukaryota</taxon>
        <taxon>Amoebozoa</taxon>
        <taxon>Evosea</taxon>
        <taxon>Archamoebae</taxon>
        <taxon>Mastigamoebida</taxon>
        <taxon>Entamoebidae</taxon>
        <taxon>Entamoeba</taxon>
    </lineage>
</organism>
<dbReference type="VEuPathDB" id="AmoebaDB:KM1_118970"/>
<evidence type="ECO:0000313" key="4">
    <source>
        <dbReference type="Proteomes" id="UP000078387"/>
    </source>
</evidence>
<reference evidence="3 4" key="1">
    <citation type="submission" date="2016-05" db="EMBL/GenBank/DDBJ databases">
        <title>First whole genome sequencing of Entamoeba histolytica HM1:IMSS-clone-6.</title>
        <authorList>
            <person name="Mukherjee Avik.K."/>
            <person name="Izumyama S."/>
            <person name="Nakada-Tsukui K."/>
            <person name="Nozaki T."/>
        </authorList>
    </citation>
    <scope>NUCLEOTIDE SEQUENCE [LARGE SCALE GENOMIC DNA]</scope>
    <source>
        <strain evidence="3 4">HM1:IMSS clone 6</strain>
    </source>
</reference>
<evidence type="ECO:0000313" key="3">
    <source>
        <dbReference type="EMBL" id="GAT98319.1"/>
    </source>
</evidence>
<evidence type="ECO:0000256" key="1">
    <source>
        <dbReference type="SAM" id="SignalP"/>
    </source>
</evidence>
<comment type="caution">
    <text evidence="3">The sequence shown here is derived from an EMBL/GenBank/DDBJ whole genome shotgun (WGS) entry which is preliminary data.</text>
</comment>
<sequence>MQFNYMLLFLMIIFVSASFNVSPQQLEREQKKGGKFFVRYYAPWCGFCKMMSYDYKKLFRKYKGTKVTVCQIDCDKYNGYCEKMGIEGFPTLKLFDGTSLISEYEKERTYKDMDKFLSDYLA</sequence>
<dbReference type="GO" id="GO:0006457">
    <property type="term" value="P:protein folding"/>
    <property type="evidence" value="ECO:0007669"/>
    <property type="project" value="TreeGrafter"/>
</dbReference>
<dbReference type="PANTHER" id="PTHR45672">
    <property type="entry name" value="PROTEIN DISULFIDE-ISOMERASE C17H9.14C-RELATED"/>
    <property type="match status" value="1"/>
</dbReference>
<dbReference type="CDD" id="cd02961">
    <property type="entry name" value="PDI_a_family"/>
    <property type="match status" value="1"/>
</dbReference>
<dbReference type="VEuPathDB" id="AmoebaDB:EHI7A_072620"/>
<name>A0A175JX16_ENTHI</name>
<dbReference type="GO" id="GO:0003756">
    <property type="term" value="F:protein disulfide isomerase activity"/>
    <property type="evidence" value="ECO:0007669"/>
    <property type="project" value="TreeGrafter"/>
</dbReference>
<accession>A0A175JX16</accession>
<dbReference type="PROSITE" id="PS51352">
    <property type="entry name" value="THIOREDOXIN_2"/>
    <property type="match status" value="1"/>
</dbReference>
<feature type="signal peptide" evidence="1">
    <location>
        <begin position="1"/>
        <end position="17"/>
    </location>
</feature>
<feature type="chain" id="PRO_5008039967" evidence="1">
    <location>
        <begin position="18"/>
        <end position="122"/>
    </location>
</feature>